<dbReference type="OrthoDB" id="10361539at2759"/>
<accession>A0A0V0SKX4</accession>
<sequence>LQVSSVSAICNILLLQVQERCWHLYADNCDRRRSNRPLKAASSPLIESQCSICILNLLQNEIGSALADWKLENNRLFLFCLTVLSIRLCHHPTYPHQLFAHIKKSDQAAAIVRFDQRTLLVVYSQSHILVWRMFRSYSCCVDLRETS</sequence>
<gene>
    <name evidence="1" type="ORF">T07_14676</name>
</gene>
<feature type="non-terminal residue" evidence="1">
    <location>
        <position position="1"/>
    </location>
</feature>
<evidence type="ECO:0000313" key="2">
    <source>
        <dbReference type="Proteomes" id="UP000054630"/>
    </source>
</evidence>
<organism evidence="1 2">
    <name type="scientific">Trichinella nelsoni</name>
    <dbReference type="NCBI Taxonomy" id="6336"/>
    <lineage>
        <taxon>Eukaryota</taxon>
        <taxon>Metazoa</taxon>
        <taxon>Ecdysozoa</taxon>
        <taxon>Nematoda</taxon>
        <taxon>Enoplea</taxon>
        <taxon>Dorylaimia</taxon>
        <taxon>Trichinellida</taxon>
        <taxon>Trichinellidae</taxon>
        <taxon>Trichinella</taxon>
    </lineage>
</organism>
<dbReference type="Proteomes" id="UP000054630">
    <property type="component" value="Unassembled WGS sequence"/>
</dbReference>
<dbReference type="AlphaFoldDB" id="A0A0V0SKX4"/>
<proteinExistence type="predicted"/>
<keyword evidence="2" id="KW-1185">Reference proteome</keyword>
<name>A0A0V0SKX4_9BILA</name>
<evidence type="ECO:0000313" key="1">
    <source>
        <dbReference type="EMBL" id="KRX27059.1"/>
    </source>
</evidence>
<comment type="caution">
    <text evidence="1">The sequence shown here is derived from an EMBL/GenBank/DDBJ whole genome shotgun (WGS) entry which is preliminary data.</text>
</comment>
<dbReference type="EMBL" id="JYDL01000005">
    <property type="protein sequence ID" value="KRX27059.1"/>
    <property type="molecule type" value="Genomic_DNA"/>
</dbReference>
<reference evidence="1 2" key="1">
    <citation type="submission" date="2015-01" db="EMBL/GenBank/DDBJ databases">
        <title>Evolution of Trichinella species and genotypes.</title>
        <authorList>
            <person name="Korhonen P.K."/>
            <person name="Edoardo P."/>
            <person name="Giuseppe L.R."/>
            <person name="Gasser R.B."/>
        </authorList>
    </citation>
    <scope>NUCLEOTIDE SEQUENCE [LARGE SCALE GENOMIC DNA]</scope>
    <source>
        <strain evidence="1">ISS37</strain>
    </source>
</reference>
<protein>
    <submittedName>
        <fullName evidence="1">Uncharacterized protein</fullName>
    </submittedName>
</protein>